<dbReference type="SUPFAM" id="SSF103039">
    <property type="entry name" value="CheC-like"/>
    <property type="match status" value="1"/>
</dbReference>
<evidence type="ECO:0000259" key="11">
    <source>
        <dbReference type="Pfam" id="PF01052"/>
    </source>
</evidence>
<dbReference type="InterPro" id="IPR036429">
    <property type="entry name" value="SpoA-like_sf"/>
</dbReference>
<sequence length="332" mass="37468">MADVLSQSEIDALLSALSTGELESDEVNKEEEKHKIKLYDFRSPQKFSKEHIRTLELIHDNYARVISNYLTGQTRQNVKVKIETVEQITYEEFIHSVQNPTIMTIFKMAPLVGTIILEANPQFSLQIIDVLLGGKGDRKVLTKEFTDIDKNIMRQITTGMINNLKLAWDSILEVEPEVETIETNPAINQTLAPNDPVALITFSVEMNKRSTFINMCIPYLSIEKILDKLVVQYAFRNDDEALMAESREKIEKGITKVDVEVIAELGNASITVDDFLKLTIGDVIKLDNKSSSPIKVYVGNEECYYAKPGVVGKNMGVMILDITDKEVNGYEQ</sequence>
<evidence type="ECO:0000256" key="7">
    <source>
        <dbReference type="ARBA" id="ARBA00022779"/>
    </source>
</evidence>
<dbReference type="Gene3D" id="3.40.1550.10">
    <property type="entry name" value="CheC-like"/>
    <property type="match status" value="1"/>
</dbReference>
<dbReference type="GO" id="GO:0050918">
    <property type="term" value="P:positive chemotaxis"/>
    <property type="evidence" value="ECO:0007669"/>
    <property type="project" value="TreeGrafter"/>
</dbReference>
<dbReference type="Pfam" id="PF01052">
    <property type="entry name" value="FliMN_C"/>
    <property type="match status" value="1"/>
</dbReference>
<keyword evidence="9" id="KW-0975">Bacterial flagellum</keyword>
<dbReference type="EMBL" id="WSRQ01000002">
    <property type="protein sequence ID" value="MVX62371.1"/>
    <property type="molecule type" value="Genomic_DNA"/>
</dbReference>
<comment type="caution">
    <text evidence="12">The sequence shown here is derived from an EMBL/GenBank/DDBJ whole genome shotgun (WGS) entry which is preliminary data.</text>
</comment>
<comment type="similarity">
    <text evidence="3">Belongs to the FliM family.</text>
</comment>
<comment type="subcellular location">
    <subcellularLocation>
        <location evidence="1">Bacterial flagellum basal body</location>
    </subcellularLocation>
    <subcellularLocation>
        <location evidence="2">Cell membrane</location>
        <topology evidence="2">Peripheral membrane protein</topology>
    </subcellularLocation>
</comment>
<evidence type="ECO:0000256" key="5">
    <source>
        <dbReference type="ARBA" id="ARBA00022475"/>
    </source>
</evidence>
<evidence type="ECO:0000256" key="6">
    <source>
        <dbReference type="ARBA" id="ARBA00022500"/>
    </source>
</evidence>
<dbReference type="PIRSF" id="PIRSF002888">
    <property type="entry name" value="FliM"/>
    <property type="match status" value="1"/>
</dbReference>
<evidence type="ECO:0000256" key="8">
    <source>
        <dbReference type="ARBA" id="ARBA00023136"/>
    </source>
</evidence>
<dbReference type="InterPro" id="IPR028976">
    <property type="entry name" value="CheC-like_sf"/>
</dbReference>
<dbReference type="GO" id="GO:0003774">
    <property type="term" value="F:cytoskeletal motor activity"/>
    <property type="evidence" value="ECO:0007669"/>
    <property type="project" value="InterPro"/>
</dbReference>
<keyword evidence="12" id="KW-0966">Cell projection</keyword>
<keyword evidence="12" id="KW-0969">Cilium</keyword>
<evidence type="ECO:0000256" key="4">
    <source>
        <dbReference type="ARBA" id="ARBA00021898"/>
    </source>
</evidence>
<evidence type="ECO:0000256" key="1">
    <source>
        <dbReference type="ARBA" id="ARBA00004117"/>
    </source>
</evidence>
<feature type="domain" description="Flagellar motor switch protein FliN-like C-terminal" evidence="11">
    <location>
        <begin position="254"/>
        <end position="323"/>
    </location>
</feature>
<dbReference type="RefSeq" id="WP_160357808.1">
    <property type="nucleotide sequence ID" value="NZ_WSRQ01000002.1"/>
</dbReference>
<dbReference type="GO" id="GO:0071978">
    <property type="term" value="P:bacterial-type flagellum-dependent swarming motility"/>
    <property type="evidence" value="ECO:0007669"/>
    <property type="project" value="TreeGrafter"/>
</dbReference>
<dbReference type="PRINTS" id="PR00955">
    <property type="entry name" value="FLGMOTORFLIM"/>
</dbReference>
<evidence type="ECO:0000313" key="13">
    <source>
        <dbReference type="Proteomes" id="UP000656077"/>
    </source>
</evidence>
<evidence type="ECO:0000313" key="12">
    <source>
        <dbReference type="EMBL" id="MVX62371.1"/>
    </source>
</evidence>
<organism evidence="12 13">
    <name type="scientific">Clostridium chromiireducens</name>
    <dbReference type="NCBI Taxonomy" id="225345"/>
    <lineage>
        <taxon>Bacteria</taxon>
        <taxon>Bacillati</taxon>
        <taxon>Bacillota</taxon>
        <taxon>Clostridia</taxon>
        <taxon>Eubacteriales</taxon>
        <taxon>Clostridiaceae</taxon>
        <taxon>Clostridium</taxon>
    </lineage>
</organism>
<protein>
    <recommendedName>
        <fullName evidence="4 10">Flagellar motor switch protein FliM</fullName>
    </recommendedName>
</protein>
<dbReference type="Pfam" id="PF02154">
    <property type="entry name" value="FliM"/>
    <property type="match status" value="1"/>
</dbReference>
<dbReference type="SUPFAM" id="SSF101801">
    <property type="entry name" value="Surface presentation of antigens (SPOA)"/>
    <property type="match status" value="1"/>
</dbReference>
<keyword evidence="5" id="KW-1003">Cell membrane</keyword>
<dbReference type="PANTHER" id="PTHR30034">
    <property type="entry name" value="FLAGELLAR MOTOR SWITCH PROTEIN FLIM"/>
    <property type="match status" value="1"/>
</dbReference>
<name>A0A964RIS2_9CLOT</name>
<dbReference type="GO" id="GO:0009425">
    <property type="term" value="C:bacterial-type flagellum basal body"/>
    <property type="evidence" value="ECO:0007669"/>
    <property type="project" value="UniProtKB-SubCell"/>
</dbReference>
<dbReference type="AlphaFoldDB" id="A0A964RIS2"/>
<reference evidence="12" key="1">
    <citation type="submission" date="2019-12" db="EMBL/GenBank/DDBJ databases">
        <title>Microbes associate with the intestines of laboratory mice.</title>
        <authorList>
            <person name="Navarre W."/>
            <person name="Wong E."/>
        </authorList>
    </citation>
    <scope>NUCLEOTIDE SEQUENCE</scope>
    <source>
        <strain evidence="12">NM79_F5</strain>
    </source>
</reference>
<keyword evidence="12" id="KW-0282">Flagellum</keyword>
<accession>A0A964RIS2</accession>
<dbReference type="PANTHER" id="PTHR30034:SF6">
    <property type="entry name" value="YOP PROTEINS TRANSLOCATION PROTEIN Q"/>
    <property type="match status" value="1"/>
</dbReference>
<dbReference type="CDD" id="cd17908">
    <property type="entry name" value="FliM"/>
    <property type="match status" value="1"/>
</dbReference>
<evidence type="ECO:0000256" key="9">
    <source>
        <dbReference type="ARBA" id="ARBA00023143"/>
    </source>
</evidence>
<keyword evidence="8" id="KW-0472">Membrane</keyword>
<keyword evidence="7" id="KW-0283">Flagellar rotation</keyword>
<keyword evidence="6" id="KW-0145">Chemotaxis</keyword>
<dbReference type="InterPro" id="IPR001689">
    <property type="entry name" value="Flag_FliM"/>
</dbReference>
<dbReference type="GO" id="GO:0005886">
    <property type="term" value="C:plasma membrane"/>
    <property type="evidence" value="ECO:0007669"/>
    <property type="project" value="UniProtKB-SubCell"/>
</dbReference>
<dbReference type="Proteomes" id="UP000656077">
    <property type="component" value="Unassembled WGS sequence"/>
</dbReference>
<evidence type="ECO:0000256" key="3">
    <source>
        <dbReference type="ARBA" id="ARBA00011049"/>
    </source>
</evidence>
<dbReference type="NCBIfam" id="TIGR01397">
    <property type="entry name" value="fliM_switch"/>
    <property type="match status" value="1"/>
</dbReference>
<evidence type="ECO:0000256" key="2">
    <source>
        <dbReference type="ARBA" id="ARBA00004202"/>
    </source>
</evidence>
<gene>
    <name evidence="12" type="primary">fliM</name>
    <name evidence="12" type="ORF">GKZ28_01475</name>
</gene>
<dbReference type="Gene3D" id="2.30.330.10">
    <property type="entry name" value="SpoA-like"/>
    <property type="match status" value="1"/>
</dbReference>
<dbReference type="InterPro" id="IPR001543">
    <property type="entry name" value="FliN-like_C"/>
</dbReference>
<evidence type="ECO:0000256" key="10">
    <source>
        <dbReference type="NCBIfam" id="TIGR01397"/>
    </source>
</evidence>
<proteinExistence type="inferred from homology"/>